<dbReference type="RefSeq" id="WP_122966490.1">
    <property type="nucleotide sequence ID" value="NZ_BJMH01000029.1"/>
</dbReference>
<comment type="caution">
    <text evidence="6">The sequence shown here is derived from an EMBL/GenBank/DDBJ whole genome shotgun (WGS) entry which is preliminary data.</text>
</comment>
<organism evidence="6 7">
    <name type="scientific">Brevibacillus parabrevis</name>
    <dbReference type="NCBI Taxonomy" id="54914"/>
    <lineage>
        <taxon>Bacteria</taxon>
        <taxon>Bacillati</taxon>
        <taxon>Bacillota</taxon>
        <taxon>Bacilli</taxon>
        <taxon>Bacillales</taxon>
        <taxon>Paenibacillaceae</taxon>
        <taxon>Brevibacillus</taxon>
    </lineage>
</organism>
<dbReference type="Gene3D" id="3.30.70.940">
    <property type="entry name" value="NusG, N-terminal domain"/>
    <property type="match status" value="1"/>
</dbReference>
<dbReference type="SUPFAM" id="SSF50104">
    <property type="entry name" value="Translation proteins SH3-like domain"/>
    <property type="match status" value="1"/>
</dbReference>
<dbReference type="GeneID" id="87613158"/>
<dbReference type="EMBL" id="BJMH01000029">
    <property type="protein sequence ID" value="GEB34854.1"/>
    <property type="molecule type" value="Genomic_DNA"/>
</dbReference>
<dbReference type="InterPro" id="IPR047663">
    <property type="entry name" value="Transcription_antiterm_LoaP"/>
</dbReference>
<evidence type="ECO:0000259" key="5">
    <source>
        <dbReference type="SMART" id="SM00738"/>
    </source>
</evidence>
<dbReference type="InterPro" id="IPR001062">
    <property type="entry name" value="Transcrpt_antiterm_NusG"/>
</dbReference>
<dbReference type="GO" id="GO:0032784">
    <property type="term" value="P:regulation of DNA-templated transcription elongation"/>
    <property type="evidence" value="ECO:0007669"/>
    <property type="project" value="InterPro"/>
</dbReference>
<dbReference type="Proteomes" id="UP000316882">
    <property type="component" value="Unassembled WGS sequence"/>
</dbReference>
<dbReference type="GO" id="GO:0006354">
    <property type="term" value="P:DNA-templated transcription elongation"/>
    <property type="evidence" value="ECO:0007669"/>
    <property type="project" value="InterPro"/>
</dbReference>
<comment type="function">
    <text evidence="4">Participates in transcription elongation, termination and antitermination.</text>
</comment>
<dbReference type="InterPro" id="IPR008991">
    <property type="entry name" value="Translation_prot_SH3-like_sf"/>
</dbReference>
<gene>
    <name evidence="6" type="primary">nusG_1</name>
    <name evidence="6" type="ORF">BPA01_44340</name>
</gene>
<keyword evidence="3 4" id="KW-0804">Transcription</keyword>
<dbReference type="AlphaFoldDB" id="A0A4Y3PNF2"/>
<proteinExistence type="inferred from homology"/>
<dbReference type="Pfam" id="PF02357">
    <property type="entry name" value="NusG"/>
    <property type="match status" value="1"/>
</dbReference>
<dbReference type="SMART" id="SM00738">
    <property type="entry name" value="NGN"/>
    <property type="match status" value="1"/>
</dbReference>
<name>A0A4Y3PNF2_BREPA</name>
<evidence type="ECO:0000256" key="1">
    <source>
        <dbReference type="ARBA" id="ARBA00022814"/>
    </source>
</evidence>
<keyword evidence="2 4" id="KW-0805">Transcription regulation</keyword>
<dbReference type="InterPro" id="IPR036735">
    <property type="entry name" value="NGN_dom_sf"/>
</dbReference>
<evidence type="ECO:0000313" key="7">
    <source>
        <dbReference type="Proteomes" id="UP000316882"/>
    </source>
</evidence>
<dbReference type="SUPFAM" id="SSF82679">
    <property type="entry name" value="N-utilization substance G protein NusG, N-terminal domain"/>
    <property type="match status" value="1"/>
</dbReference>
<evidence type="ECO:0000256" key="4">
    <source>
        <dbReference type="RuleBase" id="RU000538"/>
    </source>
</evidence>
<dbReference type="GO" id="GO:0031564">
    <property type="term" value="P:transcription antitermination"/>
    <property type="evidence" value="ECO:0007669"/>
    <property type="project" value="UniProtKB-KW"/>
</dbReference>
<keyword evidence="4" id="KW-0806">Transcription termination</keyword>
<evidence type="ECO:0000256" key="3">
    <source>
        <dbReference type="ARBA" id="ARBA00023163"/>
    </source>
</evidence>
<dbReference type="InterPro" id="IPR014722">
    <property type="entry name" value="Rib_uL2_dom2"/>
</dbReference>
<dbReference type="CDD" id="cd08000">
    <property type="entry name" value="NGN"/>
    <property type="match status" value="1"/>
</dbReference>
<dbReference type="PANTHER" id="PTHR30265">
    <property type="entry name" value="RHO-INTERACTING TRANSCRIPTION TERMINATION FACTOR NUSG"/>
    <property type="match status" value="1"/>
</dbReference>
<dbReference type="InterPro" id="IPR043425">
    <property type="entry name" value="NusG-like"/>
</dbReference>
<keyword evidence="1 4" id="KW-0889">Transcription antitermination</keyword>
<accession>A0A4Y3PNF2</accession>
<dbReference type="NCBIfam" id="NF033641">
    <property type="entry name" value="antiterm_LoaP"/>
    <property type="match status" value="1"/>
</dbReference>
<feature type="domain" description="NusG-like N-terminal" evidence="5">
    <location>
        <begin position="1"/>
        <end position="129"/>
    </location>
</feature>
<dbReference type="CDD" id="cd06091">
    <property type="entry name" value="KOW_NusG"/>
    <property type="match status" value="1"/>
</dbReference>
<sequence>MNWYAFYVKTGYEHSVKNWLNKSFDKETLYSMVPQRIVPEKKNGEIMRVEKDLFPGYIFVKTDMNFSKYYFIRSHSKIIRMLNYLNKIDLMYDRSTSPRKSRDPVESREEALCFKKIPEEEITIILRLLNHDEQIDFSQVYTQDSKVYVESGPLKGMEGIVKKVDKHKRRVKVLVSLMGDERMIDLGIELIEPMVSSGHAHTRT</sequence>
<keyword evidence="7" id="KW-1185">Reference proteome</keyword>
<dbReference type="Gene3D" id="2.30.30.30">
    <property type="match status" value="1"/>
</dbReference>
<comment type="similarity">
    <text evidence="4">Belongs to the NusG family.</text>
</comment>
<evidence type="ECO:0000256" key="2">
    <source>
        <dbReference type="ARBA" id="ARBA00023015"/>
    </source>
</evidence>
<dbReference type="GO" id="GO:0006353">
    <property type="term" value="P:DNA-templated transcription termination"/>
    <property type="evidence" value="ECO:0007669"/>
    <property type="project" value="UniProtKB-KW"/>
</dbReference>
<reference evidence="6 7" key="1">
    <citation type="submission" date="2019-06" db="EMBL/GenBank/DDBJ databases">
        <title>Whole genome shotgun sequence of Brevibacillus parabrevis NBRC 12334.</title>
        <authorList>
            <person name="Hosoyama A."/>
            <person name="Uohara A."/>
            <person name="Ohji S."/>
            <person name="Ichikawa N."/>
        </authorList>
    </citation>
    <scope>NUCLEOTIDE SEQUENCE [LARGE SCALE GENOMIC DNA]</scope>
    <source>
        <strain evidence="6 7">NBRC 12334</strain>
    </source>
</reference>
<dbReference type="PRINTS" id="PR00338">
    <property type="entry name" value="NUSGTNSCPFCT"/>
</dbReference>
<dbReference type="STRING" id="54914.AV540_22680"/>
<dbReference type="PANTHER" id="PTHR30265:SF4">
    <property type="entry name" value="KOW MOTIF FAMILY PROTEIN, EXPRESSED"/>
    <property type="match status" value="1"/>
</dbReference>
<dbReference type="InterPro" id="IPR006645">
    <property type="entry name" value="NGN-like_dom"/>
</dbReference>
<evidence type="ECO:0000313" key="6">
    <source>
        <dbReference type="EMBL" id="GEB34854.1"/>
    </source>
</evidence>
<protein>
    <recommendedName>
        <fullName evidence="4">Transcription termination/antitermination protein NusG</fullName>
    </recommendedName>
</protein>